<protein>
    <submittedName>
        <fullName evidence="2">Uncharacterized protein</fullName>
    </submittedName>
</protein>
<proteinExistence type="predicted"/>
<evidence type="ECO:0000313" key="2">
    <source>
        <dbReference type="EMBL" id="GIJ58466.1"/>
    </source>
</evidence>
<keyword evidence="1" id="KW-0812">Transmembrane</keyword>
<name>A0A8J4E204_9ACTN</name>
<evidence type="ECO:0000313" key="3">
    <source>
        <dbReference type="Proteomes" id="UP000612585"/>
    </source>
</evidence>
<dbReference type="SUPFAM" id="SSF103473">
    <property type="entry name" value="MFS general substrate transporter"/>
    <property type="match status" value="1"/>
</dbReference>
<organism evidence="2 3">
    <name type="scientific">Virgisporangium aurantiacum</name>
    <dbReference type="NCBI Taxonomy" id="175570"/>
    <lineage>
        <taxon>Bacteria</taxon>
        <taxon>Bacillati</taxon>
        <taxon>Actinomycetota</taxon>
        <taxon>Actinomycetes</taxon>
        <taxon>Micromonosporales</taxon>
        <taxon>Micromonosporaceae</taxon>
        <taxon>Virgisporangium</taxon>
    </lineage>
</organism>
<dbReference type="AlphaFoldDB" id="A0A8J4E204"/>
<dbReference type="InterPro" id="IPR036259">
    <property type="entry name" value="MFS_trans_sf"/>
</dbReference>
<evidence type="ECO:0000256" key="1">
    <source>
        <dbReference type="SAM" id="Phobius"/>
    </source>
</evidence>
<reference evidence="2" key="1">
    <citation type="submission" date="2021-01" db="EMBL/GenBank/DDBJ databases">
        <title>Whole genome shotgun sequence of Virgisporangium aurantiacum NBRC 16421.</title>
        <authorList>
            <person name="Komaki H."/>
            <person name="Tamura T."/>
        </authorList>
    </citation>
    <scope>NUCLEOTIDE SEQUENCE</scope>
    <source>
        <strain evidence="2">NBRC 16421</strain>
    </source>
</reference>
<keyword evidence="1" id="KW-0472">Membrane</keyword>
<dbReference type="Proteomes" id="UP000612585">
    <property type="component" value="Unassembled WGS sequence"/>
</dbReference>
<keyword evidence="1" id="KW-1133">Transmembrane helix</keyword>
<accession>A0A8J4E204</accession>
<gene>
    <name evidence="2" type="ORF">Vau01_059820</name>
</gene>
<dbReference type="EMBL" id="BOPG01000037">
    <property type="protein sequence ID" value="GIJ58466.1"/>
    <property type="molecule type" value="Genomic_DNA"/>
</dbReference>
<keyword evidence="3" id="KW-1185">Reference proteome</keyword>
<comment type="caution">
    <text evidence="2">The sequence shown here is derived from an EMBL/GenBank/DDBJ whole genome shotgun (WGS) entry which is preliminary data.</text>
</comment>
<feature type="transmembrane region" description="Helical" evidence="1">
    <location>
        <begin position="61"/>
        <end position="79"/>
    </location>
</feature>
<sequence length="91" mass="9029">MGTCFGTVYDITLGDVTPAEAGAGSGSLTAVQQLANALGAAAVTTVYLHTAAGPAPAMTRSLLTVAAITLACCCLVGLLPRHARAGHHSDH</sequence>